<gene>
    <name evidence="1" type="ORF">COCVIDRAFT_113603</name>
</gene>
<dbReference type="EMBL" id="KI968841">
    <property type="protein sequence ID" value="EUN21589.1"/>
    <property type="molecule type" value="Genomic_DNA"/>
</dbReference>
<dbReference type="GeneID" id="26250386"/>
<evidence type="ECO:0000313" key="2">
    <source>
        <dbReference type="Proteomes" id="UP000054337"/>
    </source>
</evidence>
<feature type="non-terminal residue" evidence="1">
    <location>
        <position position="1"/>
    </location>
</feature>
<reference evidence="1 2" key="1">
    <citation type="journal article" date="2013" name="PLoS Genet.">
        <title>Comparative genome structure, secondary metabolite, and effector coding capacity across Cochliobolus pathogens.</title>
        <authorList>
            <person name="Condon B.J."/>
            <person name="Leng Y."/>
            <person name="Wu D."/>
            <person name="Bushley K.E."/>
            <person name="Ohm R.A."/>
            <person name="Otillar R."/>
            <person name="Martin J."/>
            <person name="Schackwitz W."/>
            <person name="Grimwood J."/>
            <person name="MohdZainudin N."/>
            <person name="Xue C."/>
            <person name="Wang R."/>
            <person name="Manning V.A."/>
            <person name="Dhillon B."/>
            <person name="Tu Z.J."/>
            <person name="Steffenson B.J."/>
            <person name="Salamov A."/>
            <person name="Sun H."/>
            <person name="Lowry S."/>
            <person name="LaButti K."/>
            <person name="Han J."/>
            <person name="Copeland A."/>
            <person name="Lindquist E."/>
            <person name="Barry K."/>
            <person name="Schmutz J."/>
            <person name="Baker S.E."/>
            <person name="Ciuffetti L.M."/>
            <person name="Grigoriev I.V."/>
            <person name="Zhong S."/>
            <person name="Turgeon B.G."/>
        </authorList>
    </citation>
    <scope>NUCLEOTIDE SEQUENCE [LARGE SCALE GENOMIC DNA]</scope>
    <source>
        <strain evidence="1 2">FI3</strain>
    </source>
</reference>
<organism evidence="1 2">
    <name type="scientific">Bipolaris victoriae (strain FI3)</name>
    <name type="common">Victoria blight of oats agent</name>
    <name type="synonym">Cochliobolus victoriae</name>
    <dbReference type="NCBI Taxonomy" id="930091"/>
    <lineage>
        <taxon>Eukaryota</taxon>
        <taxon>Fungi</taxon>
        <taxon>Dikarya</taxon>
        <taxon>Ascomycota</taxon>
        <taxon>Pezizomycotina</taxon>
        <taxon>Dothideomycetes</taxon>
        <taxon>Pleosporomycetidae</taxon>
        <taxon>Pleosporales</taxon>
        <taxon>Pleosporineae</taxon>
        <taxon>Pleosporaceae</taxon>
        <taxon>Bipolaris</taxon>
    </lineage>
</organism>
<keyword evidence="2" id="KW-1185">Reference proteome</keyword>
<dbReference type="AlphaFoldDB" id="W7E3A2"/>
<proteinExistence type="predicted"/>
<name>W7E3A2_BIPV3</name>
<dbReference type="RefSeq" id="XP_014551166.1">
    <property type="nucleotide sequence ID" value="XM_014695680.1"/>
</dbReference>
<protein>
    <submittedName>
        <fullName evidence="1">Uncharacterized protein</fullName>
    </submittedName>
</protein>
<dbReference type="Proteomes" id="UP000054337">
    <property type="component" value="Unassembled WGS sequence"/>
</dbReference>
<evidence type="ECO:0000313" key="1">
    <source>
        <dbReference type="EMBL" id="EUN21589.1"/>
    </source>
</evidence>
<sequence length="55" mass="6313">FWVLRLSSERRSGGAQRIRAEIPSRSYPKGVQPVTIRKARNKPAPLSIVQHYLKL</sequence>
<dbReference type="HOGENOM" id="CLU_3037815_0_0_1"/>
<accession>W7E3A2</accession>